<reference evidence="4" key="2">
    <citation type="submission" date="2015-05" db="EMBL/GenBank/DDBJ databases">
        <authorList>
            <person name="Swarnkar M.K."/>
            <person name="Vyas P."/>
            <person name="Rahi P."/>
            <person name="Thakur R."/>
            <person name="Thakur N."/>
            <person name="Singh A.K."/>
            <person name="Gulati A."/>
        </authorList>
    </citation>
    <scope>NUCLEOTIDE SEQUENCE [LARGE SCALE GENOMIC DNA]</scope>
    <source>
        <strain evidence="4">745</strain>
    </source>
</reference>
<accession>A0A0H5AZM6</accession>
<dbReference type="AlphaFoldDB" id="A0A0H5AZM6"/>
<organism evidence="3 4">
    <name type="scientific">Pseudomonas trivialis</name>
    <dbReference type="NCBI Taxonomy" id="200450"/>
    <lineage>
        <taxon>Bacteria</taxon>
        <taxon>Pseudomonadati</taxon>
        <taxon>Pseudomonadota</taxon>
        <taxon>Gammaproteobacteria</taxon>
        <taxon>Pseudomonadales</taxon>
        <taxon>Pseudomonadaceae</taxon>
        <taxon>Pseudomonas</taxon>
    </lineage>
</organism>
<evidence type="ECO:0000313" key="4">
    <source>
        <dbReference type="Proteomes" id="UP000036608"/>
    </source>
</evidence>
<dbReference type="EMBL" id="CP011507">
    <property type="protein sequence ID" value="AKS10048.1"/>
    <property type="molecule type" value="Genomic_DNA"/>
</dbReference>
<protein>
    <submittedName>
        <fullName evidence="3">Uncharacterized protein</fullName>
    </submittedName>
</protein>
<dbReference type="KEGG" id="ptv:AA957_29420"/>
<evidence type="ECO:0000313" key="1">
    <source>
        <dbReference type="EMBL" id="AKS04580.1"/>
    </source>
</evidence>
<reference evidence="3 4" key="1">
    <citation type="journal article" date="2015" name="Genome Announc.">
        <title>Complete Genome Sequence of the Rhizobacterium Pseudomonas trivialis Strain IHBB745 with Multiple Plant Growth-Promoting Activities and Tolerance to Desiccation and Alkalinity.</title>
        <authorList>
            <person name="Gulati A."/>
            <person name="Swarnkar M.K."/>
            <person name="Vyas P."/>
            <person name="Rahi P."/>
            <person name="Thakur R."/>
            <person name="Thakur N."/>
            <person name="Singh A.K."/>
        </authorList>
    </citation>
    <scope>NUCLEOTIDE SEQUENCE [LARGE SCALE GENOMIC DNA]</scope>
    <source>
        <strain evidence="4">745</strain>
        <strain evidence="3">IHBB745</strain>
    </source>
</reference>
<gene>
    <name evidence="1" type="ORF">AA957_00070</name>
    <name evidence="2" type="ORF">AA957_29375</name>
    <name evidence="3" type="ORF">AA957_29420</name>
</gene>
<sequence length="102" mass="11570">MSKKFITSWFYSRLDSEEVPAGFFGNKIKKVYDQRSVDFEVFAQRLEDTYNSFDEKGYDVVNVVPVVMGTSDQCSTTKGDYIGDVGFSITRGALVVGKRRED</sequence>
<dbReference type="RefSeq" id="WP_167345837.1">
    <property type="nucleotide sequence ID" value="NZ_CP011507.1"/>
</dbReference>
<evidence type="ECO:0000313" key="2">
    <source>
        <dbReference type="EMBL" id="AKS10048.1"/>
    </source>
</evidence>
<dbReference type="Proteomes" id="UP000036608">
    <property type="component" value="Chromosome"/>
</dbReference>
<name>A0A0H5AZM6_9PSED</name>
<dbReference type="EMBL" id="CP011507">
    <property type="protein sequence ID" value="AKS04580.1"/>
    <property type="molecule type" value="Genomic_DNA"/>
</dbReference>
<dbReference type="KEGG" id="ptv:AA957_00070"/>
<dbReference type="EMBL" id="CP011507">
    <property type="protein sequence ID" value="AKS10057.1"/>
    <property type="molecule type" value="Genomic_DNA"/>
</dbReference>
<dbReference type="KEGG" id="ptv:AA957_29375"/>
<proteinExistence type="predicted"/>
<dbReference type="PATRIC" id="fig|200450.3.peg.20"/>
<evidence type="ECO:0000313" key="3">
    <source>
        <dbReference type="EMBL" id="AKS10057.1"/>
    </source>
</evidence>